<proteinExistence type="predicted"/>
<keyword evidence="5" id="KW-1185">Reference proteome</keyword>
<feature type="compositionally biased region" description="Low complexity" evidence="1">
    <location>
        <begin position="57"/>
        <end position="82"/>
    </location>
</feature>
<evidence type="ECO:0000313" key="5">
    <source>
        <dbReference type="Proteomes" id="UP000275048"/>
    </source>
</evidence>
<feature type="signal peptide" evidence="2">
    <location>
        <begin position="1"/>
        <end position="27"/>
    </location>
</feature>
<dbReference type="InterPro" id="IPR025326">
    <property type="entry name" value="DUF4232"/>
</dbReference>
<protein>
    <submittedName>
        <fullName evidence="4">DUF4232 domain-containing protein</fullName>
    </submittedName>
</protein>
<gene>
    <name evidence="4" type="ORF">EDM22_08370</name>
</gene>
<feature type="domain" description="DUF4232" evidence="3">
    <location>
        <begin position="268"/>
        <end position="379"/>
    </location>
</feature>
<accession>A0A3M8AG32</accession>
<feature type="chain" id="PRO_5018209489" evidence="2">
    <location>
        <begin position="28"/>
        <end position="401"/>
    </location>
</feature>
<dbReference type="OrthoDB" id="5008023at2"/>
<evidence type="ECO:0000259" key="3">
    <source>
        <dbReference type="Pfam" id="PF14016"/>
    </source>
</evidence>
<name>A0A3M8AG32_9MICO</name>
<reference evidence="4 5" key="1">
    <citation type="submission" date="2018-10" db="EMBL/GenBank/DDBJ databases">
        <title>Isolation, diversity and antibacterial activity of antinobacteria from the wheat rhizosphere soil.</title>
        <authorList>
            <person name="Sun T."/>
        </authorList>
    </citation>
    <scope>NUCLEOTIDE SEQUENCE [LARGE SCALE GENOMIC DNA]</scope>
    <source>
        <strain evidence="4 5">SJ-23</strain>
    </source>
</reference>
<sequence length="401" mass="40009">MHTKRVVFRAIAGVALTATLAGGSAMAAGAADAGGGNRVAERSVAAADDGAPGRGAGPEASAAAGGVGVGEANATPAATAGEPGAGPGAGPATSQAHKDDHAWQAGPVHCEDWQLTMEYRERPDRSTSDTLGFDVVFTNAWSQPCSFAGWPGLVAEGADDETLAWTLASGSTSTLVVLPPNGGQAVAEGTAELPSVSGCPAATSDHLRAYISSDGAGGGIVDDAQLPVCTDGTWTLWLGPLMAVHGAPGDVEGEVTPPEEPEPLPAKCQDEQLTLEFVDRPDLSVDGASGFELVFTNASDTACSIWGWPGLIVESADGTRIGSSWTVGDMGDPFVLANGDTAIVLGTAPDPAAWGCEAVTADHLRAYVTSDGAGPGVVGAAPIPVCVDGSTVLEIGPFTAA</sequence>
<feature type="region of interest" description="Disordered" evidence="1">
    <location>
        <begin position="43"/>
        <end position="102"/>
    </location>
</feature>
<dbReference type="AlphaFoldDB" id="A0A3M8AG32"/>
<comment type="caution">
    <text evidence="4">The sequence shown here is derived from an EMBL/GenBank/DDBJ whole genome shotgun (WGS) entry which is preliminary data.</text>
</comment>
<dbReference type="Proteomes" id="UP000275048">
    <property type="component" value="Unassembled WGS sequence"/>
</dbReference>
<dbReference type="EMBL" id="RHHB01000011">
    <property type="protein sequence ID" value="RNB50101.1"/>
    <property type="molecule type" value="Genomic_DNA"/>
</dbReference>
<evidence type="ECO:0000256" key="1">
    <source>
        <dbReference type="SAM" id="MobiDB-lite"/>
    </source>
</evidence>
<dbReference type="Pfam" id="PF14016">
    <property type="entry name" value="DUF4232"/>
    <property type="match status" value="1"/>
</dbReference>
<organism evidence="4 5">
    <name type="scientific">Agromyces tardus</name>
    <dbReference type="NCBI Taxonomy" id="2583849"/>
    <lineage>
        <taxon>Bacteria</taxon>
        <taxon>Bacillati</taxon>
        <taxon>Actinomycetota</taxon>
        <taxon>Actinomycetes</taxon>
        <taxon>Micrococcales</taxon>
        <taxon>Microbacteriaceae</taxon>
        <taxon>Agromyces</taxon>
    </lineage>
</organism>
<evidence type="ECO:0000256" key="2">
    <source>
        <dbReference type="SAM" id="SignalP"/>
    </source>
</evidence>
<dbReference type="RefSeq" id="WP_122936609.1">
    <property type="nucleotide sequence ID" value="NZ_JBHSNT010000060.1"/>
</dbReference>
<evidence type="ECO:0000313" key="4">
    <source>
        <dbReference type="EMBL" id="RNB50101.1"/>
    </source>
</evidence>
<keyword evidence="2" id="KW-0732">Signal</keyword>